<dbReference type="SUPFAM" id="SSF49265">
    <property type="entry name" value="Fibronectin type III"/>
    <property type="match status" value="1"/>
</dbReference>
<feature type="compositionally biased region" description="Basic and acidic residues" evidence="3">
    <location>
        <begin position="786"/>
        <end position="798"/>
    </location>
</feature>
<dbReference type="PANTHER" id="PTHR44170">
    <property type="entry name" value="PROTEIN SIDEKICK"/>
    <property type="match status" value="1"/>
</dbReference>
<dbReference type="SUPFAM" id="SSF48726">
    <property type="entry name" value="Immunoglobulin"/>
    <property type="match status" value="4"/>
</dbReference>
<feature type="region of interest" description="Disordered" evidence="3">
    <location>
        <begin position="786"/>
        <end position="806"/>
    </location>
</feature>
<dbReference type="SMART" id="SM00060">
    <property type="entry name" value="FN3"/>
    <property type="match status" value="2"/>
</dbReference>
<feature type="domain" description="Ig-like" evidence="4">
    <location>
        <begin position="1075"/>
        <end position="1159"/>
    </location>
</feature>
<keyword evidence="7" id="KW-1185">Reference proteome</keyword>
<dbReference type="PROSITE" id="PS50853">
    <property type="entry name" value="FN3"/>
    <property type="match status" value="2"/>
</dbReference>
<organism evidence="6 7">
    <name type="scientific">Tegillarca granosa</name>
    <name type="common">Malaysian cockle</name>
    <name type="synonym">Anadara granosa</name>
    <dbReference type="NCBI Taxonomy" id="220873"/>
    <lineage>
        <taxon>Eukaryota</taxon>
        <taxon>Metazoa</taxon>
        <taxon>Spiralia</taxon>
        <taxon>Lophotrochozoa</taxon>
        <taxon>Mollusca</taxon>
        <taxon>Bivalvia</taxon>
        <taxon>Autobranchia</taxon>
        <taxon>Pteriomorphia</taxon>
        <taxon>Arcoida</taxon>
        <taxon>Arcoidea</taxon>
        <taxon>Arcidae</taxon>
        <taxon>Tegillarca</taxon>
    </lineage>
</organism>
<feature type="domain" description="Ig-like" evidence="4">
    <location>
        <begin position="370"/>
        <end position="453"/>
    </location>
</feature>
<dbReference type="PANTHER" id="PTHR44170:SF6">
    <property type="entry name" value="CONTACTIN"/>
    <property type="match status" value="1"/>
</dbReference>
<dbReference type="Gene3D" id="2.60.40.10">
    <property type="entry name" value="Immunoglobulins"/>
    <property type="match status" value="7"/>
</dbReference>
<protein>
    <recommendedName>
        <fullName evidence="8">Nephrin/kirre</fullName>
    </recommendedName>
</protein>
<sequence>MNVLKTLNFSKIISTNVRDSDAFQKAAWTLTGSSEFAVTDESFTLTCNPQDNNAVAIKWRRLDIDTTGTGTSRAIVVANGCTVSPGYDPQYQYTCEPGPVFKLTIPANVMTNSQNSIIWRCESIYGGAELNIKLNGIDEYTVTVAVPVSSVSIQTDNAGNQQVNVIYENTPKTFYCITNGCRPKANVTVTITGVTKGQLTESTIAQNGDLIITRVSQVITANRGGSTAKTIQCSAVNLQGRQPVISQLVTLEVYFNGQQKPKQKNVPSNNPYTTNTSYQFPMGRKHTGVLRCITTPGNPSEITYDWLQNSQVINGQTTDTYTIPTLSNVHNGLRIQCRVFNEYTRQRPPAKVSNITILDVQCKYELFDTPIITLDIAIMAAQEGYNPSRSCSAVGNPTPTVKWYRGSREQTSGTGTSATLVFSNIDRNQADTYQCKATATGKLNFESNPPAVTVNLQNKTENDTNVVFTCNADGFPTNYTYHGWNQYISNILVRTQTDFTGMLSESKRKITITKVTLGDIGRYYCSMENGFHGRKPEVRQQGSSYFDVRASAKFEPKEEARKPGELHKNLAVIIKFYCNPPAVKSAIKWINKTSGSTLTNSDSISLKLTSTVMQRFVYGKVITFTGQAAILTLATLQTFHLARPEPPKNLIVYKTQQDSVSLKWERGYDGGYRQTFVILVQNVESDSVREILINDEPKNNSLSTKVEDLLPSTTYHIKIYAMNENGNSSFLSVLIFVKKTLAGSLSESISGNGQVITTSVIIFILCVVIIVLAIKIWRRGHCISDKENDSKRGDKSEDGPNYEGVSQNYQERNLYEGIQTDQENQSESREVGTYESLESKDVETKKTYESLQTTDRPDSGGISMELKIQKLHYDVLETQKAEIYNRVFVNKATWTLTGSSEFAVAGESFTLTCNPQDSNAVAVLWRRLDIDTTATSRANVETNGCKIGSGSDTQYQYTCEPGPVYKLIIPANVMTNSQNNKVWRCESFFGNGAAAEYKVKVQVPVSIVTIQADDVVNVIYDNIPKTFYCITNGCRPKANVTFTTAGVTEGQFTESTTQNGDLVITRLSQVITDKPIISLDTTDIKVQEGDNLSRPCSAIGNPTPTVKWYRGNIELTSGTGTSATLMFSNIDRNQADTYQCKATTGKMNFEANPPVVTVSLQNTTENATNVVFTCNSADGFLTNYTYHGWYQYIGSTIVRSYTDFTGMLSDNNRKITISKVTFGDIGRYHCVVENGFYGRNPNVLQQGSSYFDVRVSAKFDSKEEAQKPGELHKNVTININFFSNPPALMSGIKWINKTSLRNPLIDSDSTSVKLISTAIQRIVYGTVVTLTGQSAVLTIASLQSFHLGYYQLQIHNGENLSSSFDFQIITSAPPEAPSEFALAEKGIKSVILTWKRGFNGGHAQTFVIRYTNTNTRETKETTIKDTNKNLNYTTEINGLEPSTTYHFWIHSTNEKGDSTMSANLIVQTLKGPKSGGKSEVSHNYEGISQNYQEPNLYEGIKTEVEIYERLESRTDVDVNTKNTHETLQKTERPNSGETAMELYENTKISSGAQKADI</sequence>
<evidence type="ECO:0008006" key="8">
    <source>
        <dbReference type="Google" id="ProtNLM"/>
    </source>
</evidence>
<feature type="compositionally biased region" description="Basic and acidic residues" evidence="3">
    <location>
        <begin position="826"/>
        <end position="848"/>
    </location>
</feature>
<accession>A0ABQ9F1D8</accession>
<name>A0ABQ9F1D8_TEGGR</name>
<feature type="region of interest" description="Disordered" evidence="3">
    <location>
        <begin position="818"/>
        <end position="859"/>
    </location>
</feature>
<dbReference type="CDD" id="cd00063">
    <property type="entry name" value="FN3"/>
    <property type="match status" value="2"/>
</dbReference>
<dbReference type="InterPro" id="IPR003598">
    <property type="entry name" value="Ig_sub2"/>
</dbReference>
<feature type="domain" description="Fibronectin type-III" evidence="5">
    <location>
        <begin position="646"/>
        <end position="743"/>
    </location>
</feature>
<dbReference type="InterPro" id="IPR036179">
    <property type="entry name" value="Ig-like_dom_sf"/>
</dbReference>
<dbReference type="InterPro" id="IPR003961">
    <property type="entry name" value="FN3_dom"/>
</dbReference>
<evidence type="ECO:0000259" key="5">
    <source>
        <dbReference type="PROSITE" id="PS50853"/>
    </source>
</evidence>
<dbReference type="EMBL" id="JARBDR010000539">
    <property type="protein sequence ID" value="KAJ8311213.1"/>
    <property type="molecule type" value="Genomic_DNA"/>
</dbReference>
<dbReference type="SMART" id="SM00408">
    <property type="entry name" value="IGc2"/>
    <property type="match status" value="4"/>
</dbReference>
<evidence type="ECO:0000313" key="7">
    <source>
        <dbReference type="Proteomes" id="UP001217089"/>
    </source>
</evidence>
<dbReference type="InterPro" id="IPR007110">
    <property type="entry name" value="Ig-like_dom"/>
</dbReference>
<feature type="domain" description="Ig-like" evidence="4">
    <location>
        <begin position="461"/>
        <end position="544"/>
    </location>
</feature>
<dbReference type="Pfam" id="PF00041">
    <property type="entry name" value="fn3"/>
    <property type="match status" value="2"/>
</dbReference>
<reference evidence="6 7" key="1">
    <citation type="submission" date="2022-12" db="EMBL/GenBank/DDBJ databases">
        <title>Chromosome-level genome of Tegillarca granosa.</title>
        <authorList>
            <person name="Kim J."/>
        </authorList>
    </citation>
    <scope>NUCLEOTIDE SEQUENCE [LARGE SCALE GENOMIC DNA]</scope>
    <source>
        <strain evidence="6">Teg-2019</strain>
        <tissue evidence="6">Adductor muscle</tissue>
    </source>
</reference>
<feature type="domain" description="Fibronectin type-III" evidence="5">
    <location>
        <begin position="1373"/>
        <end position="1471"/>
    </location>
</feature>
<evidence type="ECO:0000259" key="4">
    <source>
        <dbReference type="PROSITE" id="PS50835"/>
    </source>
</evidence>
<dbReference type="InterPro" id="IPR003599">
    <property type="entry name" value="Ig_sub"/>
</dbReference>
<dbReference type="Pfam" id="PF13927">
    <property type="entry name" value="Ig_3"/>
    <property type="match status" value="4"/>
</dbReference>
<dbReference type="SMART" id="SM00409">
    <property type="entry name" value="IG"/>
    <property type="match status" value="6"/>
</dbReference>
<evidence type="ECO:0000313" key="6">
    <source>
        <dbReference type="EMBL" id="KAJ8311213.1"/>
    </source>
</evidence>
<proteinExistence type="predicted"/>
<comment type="caution">
    <text evidence="6">The sequence shown here is derived from an EMBL/GenBank/DDBJ whole genome shotgun (WGS) entry which is preliminary data.</text>
</comment>
<keyword evidence="1" id="KW-0677">Repeat</keyword>
<feature type="domain" description="Ig-like" evidence="4">
    <location>
        <begin position="267"/>
        <end position="353"/>
    </location>
</feature>
<dbReference type="InterPro" id="IPR036116">
    <property type="entry name" value="FN3_sf"/>
</dbReference>
<dbReference type="CDD" id="cd00096">
    <property type="entry name" value="Ig"/>
    <property type="match status" value="4"/>
</dbReference>
<dbReference type="Proteomes" id="UP001217089">
    <property type="component" value="Unassembled WGS sequence"/>
</dbReference>
<evidence type="ECO:0000256" key="3">
    <source>
        <dbReference type="SAM" id="MobiDB-lite"/>
    </source>
</evidence>
<dbReference type="InterPro" id="IPR013783">
    <property type="entry name" value="Ig-like_fold"/>
</dbReference>
<gene>
    <name evidence="6" type="ORF">KUTeg_011241</name>
</gene>
<dbReference type="PROSITE" id="PS50835">
    <property type="entry name" value="IG_LIKE"/>
    <property type="match status" value="4"/>
</dbReference>
<evidence type="ECO:0000256" key="1">
    <source>
        <dbReference type="ARBA" id="ARBA00022737"/>
    </source>
</evidence>
<evidence type="ECO:0000256" key="2">
    <source>
        <dbReference type="ARBA" id="ARBA00023157"/>
    </source>
</evidence>
<keyword evidence="2" id="KW-1015">Disulfide bond</keyword>